<comment type="catalytic activity">
    <reaction evidence="1">
        <text>Hydrolyzes the link between N-acetylmuramoyl residues and L-amino acid residues in certain cell-wall glycopeptides.</text>
        <dbReference type="EC" id="3.5.1.28"/>
    </reaction>
</comment>
<keyword evidence="13" id="KW-1185">Reference proteome</keyword>
<dbReference type="Pfam" id="PF11741">
    <property type="entry name" value="AMIN"/>
    <property type="match status" value="1"/>
</dbReference>
<feature type="signal peptide" evidence="10">
    <location>
        <begin position="1"/>
        <end position="20"/>
    </location>
</feature>
<evidence type="ECO:0000256" key="7">
    <source>
        <dbReference type="ARBA" id="ARBA00022801"/>
    </source>
</evidence>
<dbReference type="EC" id="3.5.1.28" evidence="4"/>
<evidence type="ECO:0000256" key="6">
    <source>
        <dbReference type="ARBA" id="ARBA00022764"/>
    </source>
</evidence>
<dbReference type="Pfam" id="PF01520">
    <property type="entry name" value="Amidase_3"/>
    <property type="match status" value="1"/>
</dbReference>
<comment type="caution">
    <text evidence="12">The sequence shown here is derived from an EMBL/GenBank/DDBJ whole genome shotgun (WGS) entry which is preliminary data.</text>
</comment>
<proteinExistence type="inferred from homology"/>
<evidence type="ECO:0000256" key="8">
    <source>
        <dbReference type="ARBA" id="ARBA00023316"/>
    </source>
</evidence>
<dbReference type="EMBL" id="VHSG01000019">
    <property type="protein sequence ID" value="TQV72740.1"/>
    <property type="molecule type" value="Genomic_DNA"/>
</dbReference>
<dbReference type="SMART" id="SM00257">
    <property type="entry name" value="LysM"/>
    <property type="match status" value="1"/>
</dbReference>
<feature type="domain" description="LysM" evidence="11">
    <location>
        <begin position="405"/>
        <end position="448"/>
    </location>
</feature>
<evidence type="ECO:0000256" key="3">
    <source>
        <dbReference type="ARBA" id="ARBA00010860"/>
    </source>
</evidence>
<dbReference type="CDD" id="cd02696">
    <property type="entry name" value="MurNAc-LAA"/>
    <property type="match status" value="1"/>
</dbReference>
<dbReference type="Proteomes" id="UP000319732">
    <property type="component" value="Unassembled WGS sequence"/>
</dbReference>
<evidence type="ECO:0000259" key="11">
    <source>
        <dbReference type="PROSITE" id="PS51782"/>
    </source>
</evidence>
<keyword evidence="7" id="KW-0378">Hydrolase</keyword>
<dbReference type="InterPro" id="IPR002508">
    <property type="entry name" value="MurNAc-LAA_cat"/>
</dbReference>
<dbReference type="GO" id="GO:0071555">
    <property type="term" value="P:cell wall organization"/>
    <property type="evidence" value="ECO:0007669"/>
    <property type="project" value="UniProtKB-KW"/>
</dbReference>
<dbReference type="InterPro" id="IPR050695">
    <property type="entry name" value="N-acetylmuramoyl_amidase_3"/>
</dbReference>
<dbReference type="GO" id="GO:0008745">
    <property type="term" value="F:N-acetylmuramoyl-L-alanine amidase activity"/>
    <property type="evidence" value="ECO:0007669"/>
    <property type="project" value="UniProtKB-EC"/>
</dbReference>
<evidence type="ECO:0000313" key="13">
    <source>
        <dbReference type="Proteomes" id="UP000319732"/>
    </source>
</evidence>
<keyword evidence="8" id="KW-0961">Cell wall biogenesis/degradation</keyword>
<feature type="chain" id="PRO_5021767498" description="N-acetylmuramoyl-L-alanine amidase AmiC" evidence="10">
    <location>
        <begin position="21"/>
        <end position="451"/>
    </location>
</feature>
<dbReference type="FunFam" id="3.40.630.40:FF:000001">
    <property type="entry name" value="N-acetylmuramoyl-L-alanine amidase"/>
    <property type="match status" value="1"/>
</dbReference>
<dbReference type="Pfam" id="PF01476">
    <property type="entry name" value="LysM"/>
    <property type="match status" value="1"/>
</dbReference>
<gene>
    <name evidence="12" type="ORF">FKG94_18260</name>
</gene>
<dbReference type="SMART" id="SM00646">
    <property type="entry name" value="Ami_3"/>
    <property type="match status" value="1"/>
</dbReference>
<dbReference type="PROSITE" id="PS51782">
    <property type="entry name" value="LYSM"/>
    <property type="match status" value="1"/>
</dbReference>
<comment type="subcellular location">
    <subcellularLocation>
        <location evidence="2">Periplasm</location>
    </subcellularLocation>
</comment>
<protein>
    <recommendedName>
        <fullName evidence="9">N-acetylmuramoyl-L-alanine amidase AmiC</fullName>
        <ecNumber evidence="4">3.5.1.28</ecNumber>
    </recommendedName>
</protein>
<dbReference type="PANTHER" id="PTHR30404">
    <property type="entry name" value="N-ACETYLMURAMOYL-L-ALANINE AMIDASE"/>
    <property type="match status" value="1"/>
</dbReference>
<evidence type="ECO:0000256" key="10">
    <source>
        <dbReference type="SAM" id="SignalP"/>
    </source>
</evidence>
<dbReference type="GO" id="GO:0030288">
    <property type="term" value="C:outer membrane-bounded periplasmic space"/>
    <property type="evidence" value="ECO:0007669"/>
    <property type="project" value="TreeGrafter"/>
</dbReference>
<dbReference type="InterPro" id="IPR036779">
    <property type="entry name" value="LysM_dom_sf"/>
</dbReference>
<dbReference type="Gene3D" id="3.40.630.40">
    <property type="entry name" value="Zn-dependent exopeptidases"/>
    <property type="match status" value="1"/>
</dbReference>
<evidence type="ECO:0000256" key="5">
    <source>
        <dbReference type="ARBA" id="ARBA00022729"/>
    </source>
</evidence>
<evidence type="ECO:0000313" key="12">
    <source>
        <dbReference type="EMBL" id="TQV72740.1"/>
    </source>
</evidence>
<accession>A0A545T684</accession>
<keyword evidence="6" id="KW-0574">Periplasm</keyword>
<evidence type="ECO:0000256" key="1">
    <source>
        <dbReference type="ARBA" id="ARBA00001561"/>
    </source>
</evidence>
<dbReference type="SUPFAM" id="SSF54106">
    <property type="entry name" value="LysM domain"/>
    <property type="match status" value="1"/>
</dbReference>
<organism evidence="12 13">
    <name type="scientific">Exilibacterium tricleocarpae</name>
    <dbReference type="NCBI Taxonomy" id="2591008"/>
    <lineage>
        <taxon>Bacteria</taxon>
        <taxon>Pseudomonadati</taxon>
        <taxon>Pseudomonadota</taxon>
        <taxon>Gammaproteobacteria</taxon>
        <taxon>Cellvibrionales</taxon>
        <taxon>Cellvibrionaceae</taxon>
        <taxon>Exilibacterium</taxon>
    </lineage>
</organism>
<dbReference type="InterPro" id="IPR018392">
    <property type="entry name" value="LysM"/>
</dbReference>
<comment type="similarity">
    <text evidence="3">Belongs to the N-acetylmuramoyl-L-alanine amidase 3 family.</text>
</comment>
<evidence type="ECO:0000256" key="2">
    <source>
        <dbReference type="ARBA" id="ARBA00004418"/>
    </source>
</evidence>
<evidence type="ECO:0000256" key="4">
    <source>
        <dbReference type="ARBA" id="ARBA00011901"/>
    </source>
</evidence>
<dbReference type="Gene3D" id="2.60.40.3500">
    <property type="match status" value="1"/>
</dbReference>
<name>A0A545T684_9GAMM</name>
<sequence>MAPRLLAALAALLAFLPALATAVTVDGVRVWRAPDHTRLVFDLSGAVQHQIFTLKQPSRLVIDIEKTAMRASLASLALADTPIKSIRSAARNRSDLRVVLDLSAAVKPRSFFLRRHAGKSDRLVVDLYDRDTTTVKTEASYTQQRQALSDIIIAVDAGHGGEDPGALGPKRRLREKDVVLAISKELAKLINAEKGFRAELVRTGDYYIPLQKRRDIARDKRADLLVSIHADAFKNPRARGASVFALSRSGATSETARFLAQKENEADLIGGVGSVTLDDKEQVLRGVLVDLSMTATLNSSLQVGEQVLDSMGKVARLHKPRVEQAGFVVLKSPDVPSILVETGFISNPGEAKKLASSHYRRQMAKSIFKGIKAYFHKLPPPGSYIAWRKNGGTGGDSGSGSGAARDHVIARGDTLSAIARRYNVSVNDLRKANGLSNSVIKIGQTLKIPAS</sequence>
<dbReference type="GO" id="GO:0009253">
    <property type="term" value="P:peptidoglycan catabolic process"/>
    <property type="evidence" value="ECO:0007669"/>
    <property type="project" value="InterPro"/>
</dbReference>
<dbReference type="SUPFAM" id="SSF53187">
    <property type="entry name" value="Zn-dependent exopeptidases"/>
    <property type="match status" value="1"/>
</dbReference>
<dbReference type="CDD" id="cd00118">
    <property type="entry name" value="LysM"/>
    <property type="match status" value="1"/>
</dbReference>
<reference evidence="12 13" key="1">
    <citation type="submission" date="2019-06" db="EMBL/GenBank/DDBJ databases">
        <title>Whole genome sequence for Cellvibrionaceae sp. R142.</title>
        <authorList>
            <person name="Wang G."/>
        </authorList>
    </citation>
    <scope>NUCLEOTIDE SEQUENCE [LARGE SCALE GENOMIC DNA]</scope>
    <source>
        <strain evidence="12 13">R142</strain>
    </source>
</reference>
<dbReference type="Gene3D" id="3.10.350.10">
    <property type="entry name" value="LysM domain"/>
    <property type="match status" value="1"/>
</dbReference>
<dbReference type="PANTHER" id="PTHR30404:SF0">
    <property type="entry name" value="N-ACETYLMURAMOYL-L-ALANINE AMIDASE AMIC"/>
    <property type="match status" value="1"/>
</dbReference>
<evidence type="ECO:0000256" key="9">
    <source>
        <dbReference type="ARBA" id="ARBA00074581"/>
    </source>
</evidence>
<dbReference type="OrthoDB" id="9806267at2"/>
<keyword evidence="5 10" id="KW-0732">Signal</keyword>
<dbReference type="AlphaFoldDB" id="A0A545T684"/>
<dbReference type="InterPro" id="IPR021731">
    <property type="entry name" value="AMIN_dom"/>
</dbReference>